<keyword evidence="3" id="KW-1185">Reference proteome</keyword>
<name>A0A840E1E1_9HYPH</name>
<evidence type="ECO:0000313" key="2">
    <source>
        <dbReference type="EMBL" id="MBB4076787.1"/>
    </source>
</evidence>
<evidence type="ECO:0000256" key="1">
    <source>
        <dbReference type="ARBA" id="ARBA00023125"/>
    </source>
</evidence>
<dbReference type="AlphaFoldDB" id="A0A840E1E1"/>
<proteinExistence type="predicted"/>
<sequence>MDAFESRKAELKGDGKNGHWFLPLRLYILPKLGCLLVSEMAQTEICGTFSPIWHAKAATAEKAINRLNIYLKHTAALNLDVDLQITIKARAFLGQQRHKTTNRPAMD</sequence>
<dbReference type="GO" id="GO:0003677">
    <property type="term" value="F:DNA binding"/>
    <property type="evidence" value="ECO:0007669"/>
    <property type="project" value="UniProtKB-KW"/>
</dbReference>
<dbReference type="Gene3D" id="1.10.150.130">
    <property type="match status" value="1"/>
</dbReference>
<comment type="caution">
    <text evidence="2">The sequence shown here is derived from an EMBL/GenBank/DDBJ whole genome shotgun (WGS) entry which is preliminary data.</text>
</comment>
<dbReference type="Proteomes" id="UP000585970">
    <property type="component" value="Unassembled WGS sequence"/>
</dbReference>
<dbReference type="EMBL" id="JACIFE010000011">
    <property type="protein sequence ID" value="MBB4076787.1"/>
    <property type="molecule type" value="Genomic_DNA"/>
</dbReference>
<reference evidence="2 3" key="1">
    <citation type="submission" date="2020-08" db="EMBL/GenBank/DDBJ databases">
        <title>Genomic Encyclopedia of Type Strains, Phase IV (KMG-IV): sequencing the most valuable type-strain genomes for metagenomic binning, comparative biology and taxonomic classification.</title>
        <authorList>
            <person name="Goeker M."/>
        </authorList>
    </citation>
    <scope>NUCLEOTIDE SEQUENCE [LARGE SCALE GENOMIC DNA]</scope>
    <source>
        <strain evidence="2 3">DSM 100694</strain>
    </source>
</reference>
<keyword evidence="1" id="KW-0238">DNA-binding</keyword>
<dbReference type="InterPro" id="IPR010998">
    <property type="entry name" value="Integrase_recombinase_N"/>
</dbReference>
<protein>
    <recommendedName>
        <fullName evidence="4">Phage integrase</fullName>
    </recommendedName>
</protein>
<gene>
    <name evidence="2" type="ORF">GGR08_001096</name>
</gene>
<evidence type="ECO:0008006" key="4">
    <source>
        <dbReference type="Google" id="ProtNLM"/>
    </source>
</evidence>
<organism evidence="2 3">
    <name type="scientific">Bartonella fuyuanensis</name>
    <dbReference type="NCBI Taxonomy" id="1460968"/>
    <lineage>
        <taxon>Bacteria</taxon>
        <taxon>Pseudomonadati</taxon>
        <taxon>Pseudomonadota</taxon>
        <taxon>Alphaproteobacteria</taxon>
        <taxon>Hyphomicrobiales</taxon>
        <taxon>Bartonellaceae</taxon>
        <taxon>Bartonella</taxon>
    </lineage>
</organism>
<accession>A0A840E1E1</accession>
<evidence type="ECO:0000313" key="3">
    <source>
        <dbReference type="Proteomes" id="UP000585970"/>
    </source>
</evidence>